<dbReference type="EMBL" id="PJQM01000530">
    <property type="protein sequence ID" value="RCI04944.1"/>
    <property type="molecule type" value="Genomic_DNA"/>
</dbReference>
<comment type="caution">
    <text evidence="1">The sequence shown here is derived from an EMBL/GenBank/DDBJ whole genome shotgun (WGS) entry which is preliminary data.</text>
</comment>
<evidence type="ECO:0000313" key="2">
    <source>
        <dbReference type="Proteomes" id="UP000253551"/>
    </source>
</evidence>
<reference evidence="1 2" key="1">
    <citation type="journal article" date="2018" name="G3 (Bethesda)">
        <title>Phylogenetic and Phylogenomic Definition of Rhizopus Species.</title>
        <authorList>
            <person name="Gryganskyi A.P."/>
            <person name="Golan J."/>
            <person name="Dolatabadi S."/>
            <person name="Mondo S."/>
            <person name="Robb S."/>
            <person name="Idnurm A."/>
            <person name="Muszewska A."/>
            <person name="Steczkiewicz K."/>
            <person name="Masonjones S."/>
            <person name="Liao H.L."/>
            <person name="Gajdeczka M.T."/>
            <person name="Anike F."/>
            <person name="Vuek A."/>
            <person name="Anishchenko I.M."/>
            <person name="Voigt K."/>
            <person name="de Hoog G.S."/>
            <person name="Smith M.E."/>
            <person name="Heitman J."/>
            <person name="Vilgalys R."/>
            <person name="Stajich J.E."/>
        </authorList>
    </citation>
    <scope>NUCLEOTIDE SEQUENCE [LARGE SCALE GENOMIC DNA]</scope>
    <source>
        <strain evidence="1 2">LSU 92-RS-03</strain>
    </source>
</reference>
<dbReference type="AlphaFoldDB" id="A0A367KRW4"/>
<sequence length="119" mass="14330">MLEYSEKNVQQCELEVDDKYELCYHPEVPGQPVLMRKERFLLQNDYCLYLSEIRLEDNKEQLLGKKRERVEIETDAQLVAYIEELYKCEDQHNEKMYIKQEITVEDVYTELCKSVAKVQ</sequence>
<proteinExistence type="predicted"/>
<evidence type="ECO:0000313" key="1">
    <source>
        <dbReference type="EMBL" id="RCI04944.1"/>
    </source>
</evidence>
<protein>
    <submittedName>
        <fullName evidence="1">Uncharacterized protein</fullName>
    </submittedName>
</protein>
<dbReference type="Proteomes" id="UP000253551">
    <property type="component" value="Unassembled WGS sequence"/>
</dbReference>
<name>A0A367KRW4_RHIST</name>
<keyword evidence="2" id="KW-1185">Reference proteome</keyword>
<organism evidence="1 2">
    <name type="scientific">Rhizopus stolonifer</name>
    <name type="common">Rhizopus nigricans</name>
    <dbReference type="NCBI Taxonomy" id="4846"/>
    <lineage>
        <taxon>Eukaryota</taxon>
        <taxon>Fungi</taxon>
        <taxon>Fungi incertae sedis</taxon>
        <taxon>Mucoromycota</taxon>
        <taxon>Mucoromycotina</taxon>
        <taxon>Mucoromycetes</taxon>
        <taxon>Mucorales</taxon>
        <taxon>Mucorineae</taxon>
        <taxon>Rhizopodaceae</taxon>
        <taxon>Rhizopus</taxon>
    </lineage>
</organism>
<accession>A0A367KRW4</accession>
<gene>
    <name evidence="1" type="ORF">CU098_013065</name>
</gene>
<feature type="non-terminal residue" evidence="1">
    <location>
        <position position="119"/>
    </location>
</feature>